<dbReference type="InterPro" id="IPR022751">
    <property type="entry name" value="Alpha_mannosyltransferase"/>
</dbReference>
<dbReference type="SUPFAM" id="SSF53448">
    <property type="entry name" value="Nucleotide-diphospho-sugar transferases"/>
    <property type="match status" value="2"/>
</dbReference>
<evidence type="ECO:0000256" key="6">
    <source>
        <dbReference type="ARBA" id="ARBA00022968"/>
    </source>
</evidence>
<accession>A0AAV2YV06</accession>
<keyword evidence="13" id="KW-1185">Reference proteome</keyword>
<keyword evidence="9 11" id="KW-0472">Membrane</keyword>
<gene>
    <name evidence="12" type="ORF">N0F65_003132</name>
</gene>
<evidence type="ECO:0000256" key="1">
    <source>
        <dbReference type="ARBA" id="ARBA00004394"/>
    </source>
</evidence>
<dbReference type="GO" id="GO:0000026">
    <property type="term" value="F:alpha-1,2-mannosyltransferase activity"/>
    <property type="evidence" value="ECO:0007669"/>
    <property type="project" value="TreeGrafter"/>
</dbReference>
<evidence type="ECO:0000256" key="10">
    <source>
        <dbReference type="ARBA" id="ARBA00037847"/>
    </source>
</evidence>
<evidence type="ECO:0000256" key="9">
    <source>
        <dbReference type="ARBA" id="ARBA00023136"/>
    </source>
</evidence>
<dbReference type="EMBL" id="DAKRPA010000115">
    <property type="protein sequence ID" value="DAZ98146.1"/>
    <property type="molecule type" value="Genomic_DNA"/>
</dbReference>
<dbReference type="InterPro" id="IPR029044">
    <property type="entry name" value="Nucleotide-diphossugar_trans"/>
</dbReference>
<evidence type="ECO:0000313" key="12">
    <source>
        <dbReference type="EMBL" id="DAZ98146.1"/>
    </source>
</evidence>
<keyword evidence="8" id="KW-0333">Golgi apparatus</keyword>
<dbReference type="AlphaFoldDB" id="A0AAV2YV06"/>
<dbReference type="Proteomes" id="UP001146120">
    <property type="component" value="Unassembled WGS sequence"/>
</dbReference>
<keyword evidence="7 11" id="KW-1133">Transmembrane helix</keyword>
<keyword evidence="5 11" id="KW-0812">Transmembrane</keyword>
<evidence type="ECO:0000256" key="8">
    <source>
        <dbReference type="ARBA" id="ARBA00023034"/>
    </source>
</evidence>
<evidence type="ECO:0000256" key="3">
    <source>
        <dbReference type="ARBA" id="ARBA00009105"/>
    </source>
</evidence>
<dbReference type="Gene3D" id="3.90.550.10">
    <property type="entry name" value="Spore Coat Polysaccharide Biosynthesis Protein SpsA, Chain A"/>
    <property type="match status" value="1"/>
</dbReference>
<organism evidence="12 13">
    <name type="scientific">Lagenidium giganteum</name>
    <dbReference type="NCBI Taxonomy" id="4803"/>
    <lineage>
        <taxon>Eukaryota</taxon>
        <taxon>Sar</taxon>
        <taxon>Stramenopiles</taxon>
        <taxon>Oomycota</taxon>
        <taxon>Peronosporomycetes</taxon>
        <taxon>Pythiales</taxon>
        <taxon>Pythiaceae</taxon>
    </lineage>
</organism>
<feature type="transmembrane region" description="Helical" evidence="11">
    <location>
        <begin position="568"/>
        <end position="586"/>
    </location>
</feature>
<name>A0AAV2YV06_9STRA</name>
<comment type="caution">
    <text evidence="12">The sequence shown here is derived from an EMBL/GenBank/DDBJ whole genome shotgun (WGS) entry which is preliminary data.</text>
</comment>
<dbReference type="GO" id="GO:0000139">
    <property type="term" value="C:Golgi membrane"/>
    <property type="evidence" value="ECO:0007669"/>
    <property type="project" value="UniProtKB-SubCell"/>
</dbReference>
<dbReference type="PANTHER" id="PTHR31646:SF1">
    <property type="entry name" value="ALPHA-1,2-MANNOSYLTRANSFERASE MNN2"/>
    <property type="match status" value="1"/>
</dbReference>
<dbReference type="PANTHER" id="PTHR31646">
    <property type="entry name" value="ALPHA-1,2-MANNOSYLTRANSFERASE MNN2"/>
    <property type="match status" value="1"/>
</dbReference>
<dbReference type="GO" id="GO:0046354">
    <property type="term" value="P:mannan biosynthetic process"/>
    <property type="evidence" value="ECO:0007669"/>
    <property type="project" value="TreeGrafter"/>
</dbReference>
<comment type="similarity">
    <text evidence="3">Belongs to the MNN1/MNT family.</text>
</comment>
<evidence type="ECO:0000256" key="5">
    <source>
        <dbReference type="ARBA" id="ARBA00022692"/>
    </source>
</evidence>
<feature type="transmembrane region" description="Helical" evidence="11">
    <location>
        <begin position="1110"/>
        <end position="1130"/>
    </location>
</feature>
<comment type="subcellular location">
    <subcellularLocation>
        <location evidence="10">Endomembrane system</location>
        <topology evidence="10">Single-pass membrane protein</topology>
    </subcellularLocation>
    <subcellularLocation>
        <location evidence="1">Golgi apparatus membrane</location>
    </subcellularLocation>
    <subcellularLocation>
        <location evidence="2">Membrane</location>
        <topology evidence="2">Single-pass type II membrane protein</topology>
    </subcellularLocation>
</comment>
<evidence type="ECO:0000256" key="2">
    <source>
        <dbReference type="ARBA" id="ARBA00004606"/>
    </source>
</evidence>
<evidence type="ECO:0000256" key="11">
    <source>
        <dbReference type="SAM" id="Phobius"/>
    </source>
</evidence>
<evidence type="ECO:0000313" key="13">
    <source>
        <dbReference type="Proteomes" id="UP001146120"/>
    </source>
</evidence>
<keyword evidence="6" id="KW-0735">Signal-anchor</keyword>
<keyword evidence="4" id="KW-0808">Transferase</keyword>
<evidence type="ECO:0000256" key="4">
    <source>
        <dbReference type="ARBA" id="ARBA00022679"/>
    </source>
</evidence>
<reference evidence="12" key="1">
    <citation type="submission" date="2022-11" db="EMBL/GenBank/DDBJ databases">
        <authorList>
            <person name="Morgan W.R."/>
            <person name="Tartar A."/>
        </authorList>
    </citation>
    <scope>NUCLEOTIDE SEQUENCE</scope>
    <source>
        <strain evidence="12">ARSEF 373</strain>
    </source>
</reference>
<sequence length="1151" mass="131497">MLLQRLIVTLCTWALHVQSKLLRRKWLVLFAICVYVGVRSHLPSPLQPKKLRINKVITVFSPEMASMRPAQIAAPWTNETFECIGWKRLHVCPEPDQFDEAGNKKKKDPKATPPPTKAPVKMFFPCNETINSRMAGYCVIRNRTSNEVHHVMVTACDSLPTGSFTCEMARDFTEYGMRSVGYQHFPTAPSLALPLSAERREPTNGIVMVIYDRVLPSAYATIKLLRFVGCELPVELWYRPDEMSMDNPIIHRLLMSFNVRMRTIFDDRAQGFHVKPYAVYYSNFDNVLLLDADNLPAKDPTYLFEEPEFLKTGAIFWPDYWQPSNSLFQLTNVSMLWELTGVQYTDMFEQESGQVLINRIKSRPALEKLMYYSTHTPRLMEELHQIWGDKDLFRLAWLNASQPFHYIQYPPAVGGYDMRDEKGVFCGLAMIQHDVQGNLVFFHRNAVKLDGSLNQPRIMTHIQEYSLKGDPRRYKVYQVINAIKDCCYHIGTEQLPDGQPATHVTKVSETNYAFLEERAIQFSIEGKRLLDQQAAIKPVRAGFGPTAPAEPQEIGLFATSRLVDMREVIGILLSAYVLLVICMVSCKARPGPALIVVLTGAVVVILYLCSRIEYDVYNTKHPIETLGVTPSQVTALWTNESFECVGWQPLRECSSDDPGDEDTYEQRHHDAPAMRVQSIASTQDMPLRQPCDHVVKSYMAGYCVVRNRTSGEELQLMVTACKTLRRGEFRCNMARAFTDYAVTSVGYEHDKAVWAMAANASSSQRSGPTRGVVMAIYDDVMPATYATIRLLRHLGCTLPIELWYRPQEMKPRKNLIVQRLVADYNAVLRAITDPRATRFYVKPYAVYYSAFDQVLLLDADVLPTKDPTYLFDDPAFVTTSAIFWPDFWQPDNCLFKITNVSLIWQLTGVEFVDMFEQDSGQVLVDRTKSKAALDKLMYYSMHKPRLLNDLALVWGDKDLFRLAWMNTSTPFHFVSYPPAMGGLDLRDIDGHFCGLAMVQHDPRGDHVFIHRNSVKLDGLRSQQPVVTHIQEFALAADPKRYRVNAAWRPYQRACYFVGTKALPDGQPPVRVFGVNETAYAELEMLAIQFSIEGRDLDVKPDDSWLIMERMVMAMTAVGVVFLGLVWWCSISRRLQRPQRTLRLQVQQEKVV</sequence>
<feature type="transmembrane region" description="Helical" evidence="11">
    <location>
        <begin position="593"/>
        <end position="614"/>
    </location>
</feature>
<proteinExistence type="inferred from homology"/>
<evidence type="ECO:0008006" key="14">
    <source>
        <dbReference type="Google" id="ProtNLM"/>
    </source>
</evidence>
<protein>
    <recommendedName>
        <fullName evidence="14">Nucleotide-diphospho-sugar transferase</fullName>
    </recommendedName>
</protein>
<dbReference type="Pfam" id="PF11051">
    <property type="entry name" value="Mannosyl_trans3"/>
    <property type="match status" value="3"/>
</dbReference>
<reference evidence="12" key="2">
    <citation type="journal article" date="2023" name="Microbiol Resour">
        <title>Decontamination and Annotation of the Draft Genome Sequence of the Oomycete Lagenidium giganteum ARSEF 373.</title>
        <authorList>
            <person name="Morgan W.R."/>
            <person name="Tartar A."/>
        </authorList>
    </citation>
    <scope>NUCLEOTIDE SEQUENCE</scope>
    <source>
        <strain evidence="12">ARSEF 373</strain>
    </source>
</reference>
<evidence type="ECO:0000256" key="7">
    <source>
        <dbReference type="ARBA" id="ARBA00022989"/>
    </source>
</evidence>